<comment type="caution">
    <text evidence="1">The sequence shown here is derived from an EMBL/GenBank/DDBJ whole genome shotgun (WGS) entry which is preliminary data.</text>
</comment>
<sequence length="142" mass="16255">MTKSTKDLLETMEKSSSYRDYLKENQDHLEKNFMKVDRVLSALLQERQAKKADVIARAGIEVHYGYQIFSGSKLPSRDKLIMLCFGFALSPEEAQQLLKLTGYPPLYVKVERDNAILFGLQKGLDIISMNGLLYELHLELLV</sequence>
<accession>A0A9D0Z3H8</accession>
<evidence type="ECO:0000313" key="1">
    <source>
        <dbReference type="EMBL" id="HIQ67891.1"/>
    </source>
</evidence>
<protein>
    <recommendedName>
        <fullName evidence="3">XRE family transcriptional regulator</fullName>
    </recommendedName>
</protein>
<dbReference type="Proteomes" id="UP000886796">
    <property type="component" value="Unassembled WGS sequence"/>
</dbReference>
<name>A0A9D0Z3H8_9FIRM</name>
<dbReference type="EMBL" id="DVFK01000074">
    <property type="protein sequence ID" value="HIQ67891.1"/>
    <property type="molecule type" value="Genomic_DNA"/>
</dbReference>
<dbReference type="AlphaFoldDB" id="A0A9D0Z3H8"/>
<reference evidence="1" key="2">
    <citation type="journal article" date="2021" name="PeerJ">
        <title>Extensive microbial diversity within the chicken gut microbiome revealed by metagenomics and culture.</title>
        <authorList>
            <person name="Gilroy R."/>
            <person name="Ravi A."/>
            <person name="Getino M."/>
            <person name="Pursley I."/>
            <person name="Horton D.L."/>
            <person name="Alikhan N.F."/>
            <person name="Baker D."/>
            <person name="Gharbi K."/>
            <person name="Hall N."/>
            <person name="Watson M."/>
            <person name="Adriaenssens E.M."/>
            <person name="Foster-Nyarko E."/>
            <person name="Jarju S."/>
            <person name="Secka A."/>
            <person name="Antonio M."/>
            <person name="Oren A."/>
            <person name="Chaudhuri R.R."/>
            <person name="La Ragione R."/>
            <person name="Hildebrand F."/>
            <person name="Pallen M.J."/>
        </authorList>
    </citation>
    <scope>NUCLEOTIDE SEQUENCE</scope>
    <source>
        <strain evidence="1">13361</strain>
    </source>
</reference>
<organism evidence="1 2">
    <name type="scientific">Candidatus Faecousia excrementigallinarum</name>
    <dbReference type="NCBI Taxonomy" id="2840806"/>
    <lineage>
        <taxon>Bacteria</taxon>
        <taxon>Bacillati</taxon>
        <taxon>Bacillota</taxon>
        <taxon>Clostridia</taxon>
        <taxon>Eubacteriales</taxon>
        <taxon>Oscillospiraceae</taxon>
        <taxon>Faecousia</taxon>
    </lineage>
</organism>
<evidence type="ECO:0008006" key="3">
    <source>
        <dbReference type="Google" id="ProtNLM"/>
    </source>
</evidence>
<gene>
    <name evidence="1" type="ORF">IAB74_05235</name>
</gene>
<evidence type="ECO:0000313" key="2">
    <source>
        <dbReference type="Proteomes" id="UP000886796"/>
    </source>
</evidence>
<reference evidence="1" key="1">
    <citation type="submission" date="2020-10" db="EMBL/GenBank/DDBJ databases">
        <authorList>
            <person name="Gilroy R."/>
        </authorList>
    </citation>
    <scope>NUCLEOTIDE SEQUENCE</scope>
    <source>
        <strain evidence="1">13361</strain>
    </source>
</reference>
<proteinExistence type="predicted"/>